<keyword evidence="1" id="KW-0808">Transferase</keyword>
<accession>A0A381YI96</accession>
<gene>
    <name evidence="3" type="ORF">METZ01_LOCUS129623</name>
</gene>
<feature type="non-terminal residue" evidence="3">
    <location>
        <position position="1"/>
    </location>
</feature>
<evidence type="ECO:0000259" key="2">
    <source>
        <dbReference type="Pfam" id="PF00561"/>
    </source>
</evidence>
<dbReference type="GO" id="GO:0004414">
    <property type="term" value="F:homoserine O-acetyltransferase activity"/>
    <property type="evidence" value="ECO:0007669"/>
    <property type="project" value="TreeGrafter"/>
</dbReference>
<name>A0A381YI96_9ZZZZ</name>
<dbReference type="PANTHER" id="PTHR32268">
    <property type="entry name" value="HOMOSERINE O-ACETYLTRANSFERASE"/>
    <property type="match status" value="1"/>
</dbReference>
<reference evidence="3" key="1">
    <citation type="submission" date="2018-05" db="EMBL/GenBank/DDBJ databases">
        <authorList>
            <person name="Lanie J.A."/>
            <person name="Ng W.-L."/>
            <person name="Kazmierczak K.M."/>
            <person name="Andrzejewski T.M."/>
            <person name="Davidsen T.M."/>
            <person name="Wayne K.J."/>
            <person name="Tettelin H."/>
            <person name="Glass J.I."/>
            <person name="Rusch D."/>
            <person name="Podicherti R."/>
            <person name="Tsui H.-C.T."/>
            <person name="Winkler M.E."/>
        </authorList>
    </citation>
    <scope>NUCLEOTIDE SEQUENCE</scope>
</reference>
<dbReference type="InterPro" id="IPR029058">
    <property type="entry name" value="AB_hydrolase_fold"/>
</dbReference>
<proteinExistence type="predicted"/>
<dbReference type="NCBIfam" id="TIGR01392">
    <property type="entry name" value="homoserO_Ac_trn"/>
    <property type="match status" value="1"/>
</dbReference>
<dbReference type="EMBL" id="UINC01018304">
    <property type="protein sequence ID" value="SVA76769.1"/>
    <property type="molecule type" value="Genomic_DNA"/>
</dbReference>
<dbReference type="GO" id="GO:0009092">
    <property type="term" value="P:homoserine metabolic process"/>
    <property type="evidence" value="ECO:0007669"/>
    <property type="project" value="TreeGrafter"/>
</dbReference>
<dbReference type="AlphaFoldDB" id="A0A381YI96"/>
<dbReference type="Gene3D" id="3.40.50.1820">
    <property type="entry name" value="alpha/beta hydrolase"/>
    <property type="match status" value="1"/>
</dbReference>
<dbReference type="InterPro" id="IPR000073">
    <property type="entry name" value="AB_hydrolase_1"/>
</dbReference>
<organism evidence="3">
    <name type="scientific">marine metagenome</name>
    <dbReference type="NCBI Taxonomy" id="408172"/>
    <lineage>
        <taxon>unclassified sequences</taxon>
        <taxon>metagenomes</taxon>
        <taxon>ecological metagenomes</taxon>
    </lineage>
</organism>
<feature type="domain" description="AB hydrolase-1" evidence="2">
    <location>
        <begin position="54"/>
        <end position="250"/>
    </location>
</feature>
<dbReference type="SUPFAM" id="SSF53474">
    <property type="entry name" value="alpha/beta-Hydrolases"/>
    <property type="match status" value="1"/>
</dbReference>
<protein>
    <recommendedName>
        <fullName evidence="2">AB hydrolase-1 domain-containing protein</fullName>
    </recommendedName>
</protein>
<dbReference type="PIRSF" id="PIRSF000443">
    <property type="entry name" value="Homoser_Ac_trans"/>
    <property type="match status" value="1"/>
</dbReference>
<evidence type="ECO:0000256" key="1">
    <source>
        <dbReference type="ARBA" id="ARBA00022679"/>
    </source>
</evidence>
<dbReference type="GO" id="GO:0009086">
    <property type="term" value="P:methionine biosynthetic process"/>
    <property type="evidence" value="ECO:0007669"/>
    <property type="project" value="TreeGrafter"/>
</dbReference>
<sequence length="252" mass="28119">MMFNSSDDLRSNKISDYVKYLKLDTQIVLESGLKFDDCVVAYETYGQLNAEKNNAILICHAISGDSHVSKHDDNDADGWWDIMVGPGLYIDTNKYFVISSNILGGCMGTTGPNHINEKTGDYWGSDFPEISVSDMVLVQSKLIEYLEIDKLLCVIGGSLGAYQSIEWGVRFPDKLHGVISLAGGPRLTSQGIAFDIIGRNAIRRDPYFNDGQYYKQSESPNTGLALARMLGHITYLSEESMSEKFDHDRYDP</sequence>
<dbReference type="Pfam" id="PF00561">
    <property type="entry name" value="Abhydrolase_1"/>
    <property type="match status" value="1"/>
</dbReference>
<evidence type="ECO:0000313" key="3">
    <source>
        <dbReference type="EMBL" id="SVA76769.1"/>
    </source>
</evidence>
<dbReference type="PANTHER" id="PTHR32268:SF11">
    <property type="entry name" value="HOMOSERINE O-ACETYLTRANSFERASE"/>
    <property type="match status" value="1"/>
</dbReference>
<feature type="non-terminal residue" evidence="3">
    <location>
        <position position="252"/>
    </location>
</feature>
<dbReference type="InterPro" id="IPR008220">
    <property type="entry name" value="HAT_MetX-like"/>
</dbReference>